<dbReference type="Gene3D" id="3.40.50.300">
    <property type="entry name" value="P-loop containing nucleotide triphosphate hydrolases"/>
    <property type="match status" value="1"/>
</dbReference>
<keyword evidence="2" id="KW-1185">Reference proteome</keyword>
<dbReference type="Proteomes" id="UP001597403">
    <property type="component" value="Unassembled WGS sequence"/>
</dbReference>
<sequence length="661" mass="78132">MGYDSFDYSKLISDLVSRNVTSIAKGVTKISRKLLAEFSIEIQTAFINYLNSCIHRYSNVKTILNRQTPIPLYEVFVNSNLECKEKVISTKNINELLDVSTKIMILGSGGIGKSTLFKHLFLNSLKETDKIPIFITLRDINSIEYNLIDFIYHSMSILNFNLEKEHLVNSFNKGIYIFFFDGLDEVNEKRRQIIIRELNDFSTQYSYNHFLVSSRISDELSGGWDNYTDFRVSNLTDEQALELVSKMPYEKEIKDKFSENLSKGLYQQHQTFYSNPLLLTLMLMTFEEYAEIPDKIYLFYSQAYEVLYSKHDSSKTGYYRERKTQKNNLGFGDFTKILEIISAHSYFKEEISFTGERLIELIEKAKIITRQEFLEEDFKDDLVVAVCILYLDGLKYNYQHRSFQEYFTAKYILEQSPERQKQLLENLIYNKPSSIFTDQVFRMLMDINRTTIEKYLIIPFLKSIQESIQSFDTKINHIDFITKYALYPLKIIVEVSSYKGKDIFKLRNTPFIEHWQDNGELSPVELFFKFISRWYKSTLNINFDIDELIPGRIIYETNSMKNVIDYIENNFSVFRNDLSFEDLEHDIEHMLQRVNENESENSFAGISLEYAIENVLADPILTSLSIEYKYNQIFDIEYSFKLLKFLEQEHIKIEKFEEELF</sequence>
<evidence type="ECO:0000313" key="1">
    <source>
        <dbReference type="EMBL" id="MFD1989792.1"/>
    </source>
</evidence>
<dbReference type="EMBL" id="JBHUGF010000010">
    <property type="protein sequence ID" value="MFD1989792.1"/>
    <property type="molecule type" value="Genomic_DNA"/>
</dbReference>
<organism evidence="1 2">
    <name type="scientific">Paenibacillus nicotianae</name>
    <dbReference type="NCBI Taxonomy" id="1526551"/>
    <lineage>
        <taxon>Bacteria</taxon>
        <taxon>Bacillati</taxon>
        <taxon>Bacillota</taxon>
        <taxon>Bacilli</taxon>
        <taxon>Bacillales</taxon>
        <taxon>Paenibacillaceae</taxon>
        <taxon>Paenibacillus</taxon>
    </lineage>
</organism>
<dbReference type="RefSeq" id="WP_204823527.1">
    <property type="nucleotide sequence ID" value="NZ_JBHUGF010000010.1"/>
</dbReference>
<dbReference type="SUPFAM" id="SSF52540">
    <property type="entry name" value="P-loop containing nucleoside triphosphate hydrolases"/>
    <property type="match status" value="1"/>
</dbReference>
<evidence type="ECO:0000313" key="2">
    <source>
        <dbReference type="Proteomes" id="UP001597403"/>
    </source>
</evidence>
<gene>
    <name evidence="1" type="ORF">ACFSGI_07475</name>
</gene>
<comment type="caution">
    <text evidence="1">The sequence shown here is derived from an EMBL/GenBank/DDBJ whole genome shotgun (WGS) entry which is preliminary data.</text>
</comment>
<dbReference type="InterPro" id="IPR027417">
    <property type="entry name" value="P-loop_NTPase"/>
</dbReference>
<accession>A0ABW4UQH3</accession>
<reference evidence="2" key="1">
    <citation type="journal article" date="2019" name="Int. J. Syst. Evol. Microbiol.">
        <title>The Global Catalogue of Microorganisms (GCM) 10K type strain sequencing project: providing services to taxonomists for standard genome sequencing and annotation.</title>
        <authorList>
            <consortium name="The Broad Institute Genomics Platform"/>
            <consortium name="The Broad Institute Genome Sequencing Center for Infectious Disease"/>
            <person name="Wu L."/>
            <person name="Ma J."/>
        </authorList>
    </citation>
    <scope>NUCLEOTIDE SEQUENCE [LARGE SCALE GENOMIC DNA]</scope>
    <source>
        <strain evidence="2">CGMCC 1.15067</strain>
    </source>
</reference>
<proteinExistence type="predicted"/>
<protein>
    <submittedName>
        <fullName evidence="1">NACHT domain-containing protein</fullName>
    </submittedName>
</protein>
<name>A0ABW4UQH3_9BACL</name>